<evidence type="ECO:0008006" key="4">
    <source>
        <dbReference type="Google" id="ProtNLM"/>
    </source>
</evidence>
<dbReference type="Proteomes" id="UP000199514">
    <property type="component" value="Unassembled WGS sequence"/>
</dbReference>
<evidence type="ECO:0000256" key="1">
    <source>
        <dbReference type="SAM" id="SignalP"/>
    </source>
</evidence>
<dbReference type="RefSeq" id="WP_091505818.1">
    <property type="nucleotide sequence ID" value="NZ_FOLE01000001.1"/>
</dbReference>
<dbReference type="EMBL" id="FOLE01000001">
    <property type="protein sequence ID" value="SFB73289.1"/>
    <property type="molecule type" value="Genomic_DNA"/>
</dbReference>
<feature type="signal peptide" evidence="1">
    <location>
        <begin position="1"/>
        <end position="25"/>
    </location>
</feature>
<keyword evidence="1" id="KW-0732">Signal</keyword>
<gene>
    <name evidence="2" type="ORF">SAMN05421780_101162</name>
</gene>
<reference evidence="2 3" key="1">
    <citation type="submission" date="2016-10" db="EMBL/GenBank/DDBJ databases">
        <authorList>
            <person name="de Groot N.N."/>
        </authorList>
    </citation>
    <scope>NUCLEOTIDE SEQUENCE [LARGE SCALE GENOMIC DNA]</scope>
    <source>
        <strain evidence="2 3">DSM 6793</strain>
    </source>
</reference>
<dbReference type="STRING" id="927664.SAMN05421780_101162"/>
<evidence type="ECO:0000313" key="3">
    <source>
        <dbReference type="Proteomes" id="UP000199514"/>
    </source>
</evidence>
<sequence>MSIKILIIKKIFLAIGILLASTASAQDTVQTQIPLPKAMPKRWFCAGLSANAYRGDLSNRYAAWTPAFTAALQLNRAKRLNGSFQLSVGSVQGQQLGYTYSDSQNPTSTPNNYFKTSFFALGYQLQYNLIKHRRFCWYVAQGFEFMRFTPRDNQDKALADQKSTRAKDETYGSSTTALPTSMGITYFFENGLGLGIKTGWRNPSTDYIDNISKLSKSSQKDNIAFFTWQIFLPFSSH</sequence>
<feature type="chain" id="PRO_5011709836" description="Outer membrane protein beta-barrel domain-containing protein" evidence="1">
    <location>
        <begin position="26"/>
        <end position="237"/>
    </location>
</feature>
<proteinExistence type="predicted"/>
<evidence type="ECO:0000313" key="2">
    <source>
        <dbReference type="EMBL" id="SFB73289.1"/>
    </source>
</evidence>
<dbReference type="OrthoDB" id="981456at2"/>
<accession>A0A1I1DE76</accession>
<dbReference type="AlphaFoldDB" id="A0A1I1DE76"/>
<name>A0A1I1DE76_9BACT</name>
<keyword evidence="3" id="KW-1185">Reference proteome</keyword>
<protein>
    <recommendedName>
        <fullName evidence="4">Outer membrane protein beta-barrel domain-containing protein</fullName>
    </recommendedName>
</protein>
<organism evidence="2 3">
    <name type="scientific">Flexibacter flexilis DSM 6793</name>
    <dbReference type="NCBI Taxonomy" id="927664"/>
    <lineage>
        <taxon>Bacteria</taxon>
        <taxon>Pseudomonadati</taxon>
        <taxon>Bacteroidota</taxon>
        <taxon>Cytophagia</taxon>
        <taxon>Cytophagales</taxon>
        <taxon>Flexibacteraceae</taxon>
        <taxon>Flexibacter</taxon>
    </lineage>
</organism>